<dbReference type="HOGENOM" id="CLU_077613_0_0_12"/>
<dbReference type="SUPFAM" id="SSF48239">
    <property type="entry name" value="Terpenoid cyclases/Protein prenyltransferases"/>
    <property type="match status" value="1"/>
</dbReference>
<dbReference type="OrthoDB" id="370326at2"/>
<dbReference type="Proteomes" id="UP000018680">
    <property type="component" value="Chromosome"/>
</dbReference>
<dbReference type="RefSeq" id="WP_024268813.1">
    <property type="nucleotide sequence ID" value="NC_023035.1"/>
</dbReference>
<evidence type="ECO:0000256" key="1">
    <source>
        <dbReference type="SAM" id="MobiDB-lite"/>
    </source>
</evidence>
<proteinExistence type="predicted"/>
<dbReference type="KEGG" id="slr:L21SP2_2559"/>
<organism evidence="2 3">
    <name type="scientific">Salinispira pacifica</name>
    <dbReference type="NCBI Taxonomy" id="1307761"/>
    <lineage>
        <taxon>Bacteria</taxon>
        <taxon>Pseudomonadati</taxon>
        <taxon>Spirochaetota</taxon>
        <taxon>Spirochaetia</taxon>
        <taxon>Spirochaetales</taxon>
        <taxon>Spirochaetaceae</taxon>
        <taxon>Salinispira</taxon>
    </lineage>
</organism>
<evidence type="ECO:0000313" key="3">
    <source>
        <dbReference type="Proteomes" id="UP000018680"/>
    </source>
</evidence>
<accession>V5WL41</accession>
<dbReference type="eggNOG" id="ENOG502Z7MZ">
    <property type="taxonomic scope" value="Bacteria"/>
</dbReference>
<sequence>MLLFDWLLEGDVSIRYMVHRDLLVHAPQVQIRLLQRRLGLEGWAARLLEHYDEKTGMWGGGWYSPKWISTHYSLRSLKDLCIPPEHPVFRKAVADLIETQWENQPAERKNVSPDHSRPGGRKSRPLDLCVAAMMLDVQAYSGKDSPASRAIIDYILHTRYSDGGFNCNWDRGDSHSSLHSTLSVLEAFQMYQSLESGYRKEEIASAIASGEEFILKKRLFRSQTSGEVIDPAMLLLSFPVRWKYDILRALEYFARHGRPYDPRMEEALNVLVDKQRADGRWNNQGRYPGKVFFHMEEAGKPSRMNTYRVLYVLKAYRPEYYDTIFKEDYDF</sequence>
<dbReference type="STRING" id="1307761.L21SP2_2559"/>
<name>V5WL41_9SPIO</name>
<dbReference type="Gene3D" id="1.50.10.20">
    <property type="match status" value="1"/>
</dbReference>
<feature type="region of interest" description="Disordered" evidence="1">
    <location>
        <begin position="104"/>
        <end position="123"/>
    </location>
</feature>
<dbReference type="EMBL" id="CP006939">
    <property type="protein sequence ID" value="AHC15911.1"/>
    <property type="molecule type" value="Genomic_DNA"/>
</dbReference>
<keyword evidence="3" id="KW-1185">Reference proteome</keyword>
<reference evidence="2 3" key="1">
    <citation type="journal article" date="2015" name="Stand. Genomic Sci.">
        <title>Complete genome sequence and description of Salinispira pacifica gen. nov., sp. nov., a novel spirochaete isolated form a hypersaline microbial mat.</title>
        <authorList>
            <person name="Ben Hania W."/>
            <person name="Joseph M."/>
            <person name="Schumann P."/>
            <person name="Bunk B."/>
            <person name="Fiebig A."/>
            <person name="Sproer C."/>
            <person name="Klenk H.P."/>
            <person name="Fardeau M.L."/>
            <person name="Spring S."/>
        </authorList>
    </citation>
    <scope>NUCLEOTIDE SEQUENCE [LARGE SCALE GENOMIC DNA]</scope>
    <source>
        <strain evidence="2 3">L21-RPul-D2</strain>
    </source>
</reference>
<dbReference type="PATRIC" id="fig|1307761.3.peg.2551"/>
<protein>
    <recommendedName>
        <fullName evidence="4">Squalene cyclase C-terminal domain-containing protein</fullName>
    </recommendedName>
</protein>
<dbReference type="AlphaFoldDB" id="V5WL41"/>
<dbReference type="InterPro" id="IPR008930">
    <property type="entry name" value="Terpenoid_cyclase/PrenylTrfase"/>
</dbReference>
<evidence type="ECO:0008006" key="4">
    <source>
        <dbReference type="Google" id="ProtNLM"/>
    </source>
</evidence>
<gene>
    <name evidence="2" type="ORF">L21SP2_2559</name>
</gene>
<evidence type="ECO:0000313" key="2">
    <source>
        <dbReference type="EMBL" id="AHC15911.1"/>
    </source>
</evidence>
<feature type="compositionally biased region" description="Basic and acidic residues" evidence="1">
    <location>
        <begin position="105"/>
        <end position="117"/>
    </location>
</feature>